<proteinExistence type="predicted"/>
<dbReference type="EMBL" id="KN831769">
    <property type="protein sequence ID" value="KIM47870.1"/>
    <property type="molecule type" value="Genomic_DNA"/>
</dbReference>
<name>A0A0C3CGJ2_HEBCY</name>
<accession>A0A0C3CGJ2</accession>
<protein>
    <submittedName>
        <fullName evidence="2">Uncharacterized protein</fullName>
    </submittedName>
</protein>
<feature type="region of interest" description="Disordered" evidence="1">
    <location>
        <begin position="18"/>
        <end position="59"/>
    </location>
</feature>
<reference evidence="3" key="2">
    <citation type="submission" date="2015-01" db="EMBL/GenBank/DDBJ databases">
        <title>Evolutionary Origins and Diversification of the Mycorrhizal Mutualists.</title>
        <authorList>
            <consortium name="DOE Joint Genome Institute"/>
            <consortium name="Mycorrhizal Genomics Consortium"/>
            <person name="Kohler A."/>
            <person name="Kuo A."/>
            <person name="Nagy L.G."/>
            <person name="Floudas D."/>
            <person name="Copeland A."/>
            <person name="Barry K.W."/>
            <person name="Cichocki N."/>
            <person name="Veneault-Fourrey C."/>
            <person name="LaButti K."/>
            <person name="Lindquist E.A."/>
            <person name="Lipzen A."/>
            <person name="Lundell T."/>
            <person name="Morin E."/>
            <person name="Murat C."/>
            <person name="Riley R."/>
            <person name="Ohm R."/>
            <person name="Sun H."/>
            <person name="Tunlid A."/>
            <person name="Henrissat B."/>
            <person name="Grigoriev I.V."/>
            <person name="Hibbett D.S."/>
            <person name="Martin F."/>
        </authorList>
    </citation>
    <scope>NUCLEOTIDE SEQUENCE [LARGE SCALE GENOMIC DNA]</scope>
    <source>
        <strain evidence="3">h7</strain>
    </source>
</reference>
<dbReference type="STRING" id="686832.A0A0C3CGJ2"/>
<dbReference type="OrthoDB" id="203724at2759"/>
<gene>
    <name evidence="2" type="ORF">M413DRAFT_212016</name>
</gene>
<evidence type="ECO:0000313" key="2">
    <source>
        <dbReference type="EMBL" id="KIM47870.1"/>
    </source>
</evidence>
<dbReference type="AlphaFoldDB" id="A0A0C3CGJ2"/>
<reference evidence="2 3" key="1">
    <citation type="submission" date="2014-04" db="EMBL/GenBank/DDBJ databases">
        <authorList>
            <consortium name="DOE Joint Genome Institute"/>
            <person name="Kuo A."/>
            <person name="Gay G."/>
            <person name="Dore J."/>
            <person name="Kohler A."/>
            <person name="Nagy L.G."/>
            <person name="Floudas D."/>
            <person name="Copeland A."/>
            <person name="Barry K.W."/>
            <person name="Cichocki N."/>
            <person name="Veneault-Fourrey C."/>
            <person name="LaButti K."/>
            <person name="Lindquist E.A."/>
            <person name="Lipzen A."/>
            <person name="Lundell T."/>
            <person name="Morin E."/>
            <person name="Murat C."/>
            <person name="Sun H."/>
            <person name="Tunlid A."/>
            <person name="Henrissat B."/>
            <person name="Grigoriev I.V."/>
            <person name="Hibbett D.S."/>
            <person name="Martin F."/>
            <person name="Nordberg H.P."/>
            <person name="Cantor M.N."/>
            <person name="Hua S.X."/>
        </authorList>
    </citation>
    <scope>NUCLEOTIDE SEQUENCE [LARGE SCALE GENOMIC DNA]</scope>
    <source>
        <strain evidence="3">h7</strain>
    </source>
</reference>
<organism evidence="2 3">
    <name type="scientific">Hebeloma cylindrosporum</name>
    <dbReference type="NCBI Taxonomy" id="76867"/>
    <lineage>
        <taxon>Eukaryota</taxon>
        <taxon>Fungi</taxon>
        <taxon>Dikarya</taxon>
        <taxon>Basidiomycota</taxon>
        <taxon>Agaricomycotina</taxon>
        <taxon>Agaricomycetes</taxon>
        <taxon>Agaricomycetidae</taxon>
        <taxon>Agaricales</taxon>
        <taxon>Agaricineae</taxon>
        <taxon>Hymenogastraceae</taxon>
        <taxon>Hebeloma</taxon>
    </lineage>
</organism>
<sequence length="129" mass="14275">MKVSLRLDGFSRLFSSTRRLFGSPSPSPAPNQTPSPSSVTPLAGRSATLPANSIPTPPPQQRRLAEFGTVLGDFKLAVTVWEALRKEAKGGSVRSFLQIITTTLQVFLRTSFRCYSRRHLPFLSMPSRR</sequence>
<dbReference type="Proteomes" id="UP000053424">
    <property type="component" value="Unassembled WGS sequence"/>
</dbReference>
<evidence type="ECO:0000256" key="1">
    <source>
        <dbReference type="SAM" id="MobiDB-lite"/>
    </source>
</evidence>
<dbReference type="HOGENOM" id="CLU_1949067_0_0_1"/>
<keyword evidence="3" id="KW-1185">Reference proteome</keyword>
<evidence type="ECO:0000313" key="3">
    <source>
        <dbReference type="Proteomes" id="UP000053424"/>
    </source>
</evidence>